<gene>
    <name evidence="1" type="ORF">GCK32_021458</name>
</gene>
<dbReference type="Proteomes" id="UP001331761">
    <property type="component" value="Unassembled WGS sequence"/>
</dbReference>
<feature type="non-terminal residue" evidence="1">
    <location>
        <position position="1"/>
    </location>
</feature>
<dbReference type="AlphaFoldDB" id="A0AAN8FEU3"/>
<accession>A0AAN8FEU3</accession>
<protein>
    <submittedName>
        <fullName evidence="1">Uncharacterized protein</fullName>
    </submittedName>
</protein>
<comment type="caution">
    <text evidence="1">The sequence shown here is derived from an EMBL/GenBank/DDBJ whole genome shotgun (WGS) entry which is preliminary data.</text>
</comment>
<sequence length="92" mass="10179">VFLAIYSSSSAVSHVNDDFIEAPVFFYDMDYDLKDLNTALKGAEFLQDSGYQSVLERSAHPFSSSIVDDILSEGSDPANDEDWGALLECFKT</sequence>
<proteinExistence type="predicted"/>
<keyword evidence="2" id="KW-1185">Reference proteome</keyword>
<evidence type="ECO:0000313" key="2">
    <source>
        <dbReference type="Proteomes" id="UP001331761"/>
    </source>
</evidence>
<name>A0AAN8FEU3_TRICO</name>
<evidence type="ECO:0000313" key="1">
    <source>
        <dbReference type="EMBL" id="KAK5978060.1"/>
    </source>
</evidence>
<organism evidence="1 2">
    <name type="scientific">Trichostrongylus colubriformis</name>
    <name type="common">Black scour worm</name>
    <dbReference type="NCBI Taxonomy" id="6319"/>
    <lineage>
        <taxon>Eukaryota</taxon>
        <taxon>Metazoa</taxon>
        <taxon>Ecdysozoa</taxon>
        <taxon>Nematoda</taxon>
        <taxon>Chromadorea</taxon>
        <taxon>Rhabditida</taxon>
        <taxon>Rhabditina</taxon>
        <taxon>Rhabditomorpha</taxon>
        <taxon>Strongyloidea</taxon>
        <taxon>Trichostrongylidae</taxon>
        <taxon>Trichostrongylus</taxon>
    </lineage>
</organism>
<reference evidence="1 2" key="1">
    <citation type="submission" date="2019-10" db="EMBL/GenBank/DDBJ databases">
        <title>Assembly and Annotation for the nematode Trichostrongylus colubriformis.</title>
        <authorList>
            <person name="Martin J."/>
        </authorList>
    </citation>
    <scope>NUCLEOTIDE SEQUENCE [LARGE SCALE GENOMIC DNA]</scope>
    <source>
        <strain evidence="1">G859</strain>
        <tissue evidence="1">Whole worm</tissue>
    </source>
</reference>
<dbReference type="EMBL" id="WIXE01009861">
    <property type="protein sequence ID" value="KAK5978060.1"/>
    <property type="molecule type" value="Genomic_DNA"/>
</dbReference>